<feature type="region of interest" description="Disordered" evidence="1">
    <location>
        <begin position="220"/>
        <end position="251"/>
    </location>
</feature>
<dbReference type="InterPro" id="IPR036397">
    <property type="entry name" value="RNaseH_sf"/>
</dbReference>
<name>A0A6L2K8B4_TANCI</name>
<keyword evidence="3" id="KW-0695">RNA-directed DNA polymerase</keyword>
<feature type="domain" description="Integrase zinc-binding" evidence="2">
    <location>
        <begin position="471"/>
        <end position="515"/>
    </location>
</feature>
<dbReference type="EMBL" id="BKCJ010002017">
    <property type="protein sequence ID" value="GEU45668.1"/>
    <property type="molecule type" value="Genomic_DNA"/>
</dbReference>
<protein>
    <submittedName>
        <fullName evidence="3">Putative reverse transcriptase domain-containing protein</fullName>
    </submittedName>
</protein>
<dbReference type="Gene3D" id="3.30.420.10">
    <property type="entry name" value="Ribonuclease H-like superfamily/Ribonuclease H"/>
    <property type="match status" value="1"/>
</dbReference>
<dbReference type="Pfam" id="PF17921">
    <property type="entry name" value="Integrase_H2C2"/>
    <property type="match status" value="1"/>
</dbReference>
<dbReference type="SUPFAM" id="SSF53098">
    <property type="entry name" value="Ribonuclease H-like"/>
    <property type="match status" value="2"/>
</dbReference>
<proteinExistence type="predicted"/>
<dbReference type="AlphaFoldDB" id="A0A6L2K8B4"/>
<dbReference type="InterPro" id="IPR041588">
    <property type="entry name" value="Integrase_H2C2"/>
</dbReference>
<reference evidence="3" key="1">
    <citation type="journal article" date="2019" name="Sci. Rep.">
        <title>Draft genome of Tanacetum cinerariifolium, the natural source of mosquito coil.</title>
        <authorList>
            <person name="Yamashiro T."/>
            <person name="Shiraishi A."/>
            <person name="Satake H."/>
            <person name="Nakayama K."/>
        </authorList>
    </citation>
    <scope>NUCLEOTIDE SEQUENCE</scope>
</reference>
<organism evidence="3">
    <name type="scientific">Tanacetum cinerariifolium</name>
    <name type="common">Dalmatian daisy</name>
    <name type="synonym">Chrysanthemum cinerariifolium</name>
    <dbReference type="NCBI Taxonomy" id="118510"/>
    <lineage>
        <taxon>Eukaryota</taxon>
        <taxon>Viridiplantae</taxon>
        <taxon>Streptophyta</taxon>
        <taxon>Embryophyta</taxon>
        <taxon>Tracheophyta</taxon>
        <taxon>Spermatophyta</taxon>
        <taxon>Magnoliopsida</taxon>
        <taxon>eudicotyledons</taxon>
        <taxon>Gunneridae</taxon>
        <taxon>Pentapetalae</taxon>
        <taxon>asterids</taxon>
        <taxon>campanulids</taxon>
        <taxon>Asterales</taxon>
        <taxon>Asteraceae</taxon>
        <taxon>Asteroideae</taxon>
        <taxon>Anthemideae</taxon>
        <taxon>Anthemidinae</taxon>
        <taxon>Tanacetum</taxon>
    </lineage>
</organism>
<dbReference type="GO" id="GO:0003964">
    <property type="term" value="F:RNA-directed DNA polymerase activity"/>
    <property type="evidence" value="ECO:0007669"/>
    <property type="project" value="UniProtKB-KW"/>
</dbReference>
<sequence>MNRLPTWHLDVYGVGFDGMVMFLLWGEEFCHGAGEEVKGMMNSRFSQDGVLVCVISRVTGLGERFSKMAHFIHCKKTSDAAHVARLFFQEVVRLHGVPKSITSDQDTNSIGSFVSSAALPYLAPTIDAVSKPFKDPKSPVASDHDSVEPLFDLEPFVDHASRAISAATDPDDEPLGSLDTTGYYGGSEFSKDDPSEDNSVDDLSGIDESLPAQAALAVAHESSPVLSPPIAPYRPQKTVQGPRKTVRPQPPLPLSILARADEWIAVYPSSPPPSLAHSGPSHKRPRSSPSSFVGSPPKSCRESLAPASLAHALHFVPVELLTPPKMFTASERIKTLEKKVVALIARLAAKPKDKSKEKRLKDMPIVRDFPKVFLEDFLGLPPTRQKELNTRHHRWLELLSDYDCEIRYHPGKANVVADALSQKEQKAQVEVIKEENVKEENLRGMNKEFEARPDGTLYIEKISWLPHLEGLRDLILYELHKSKYSIHRGSDTMYHDLKKLYWWPNMKAKIATYVETDMMKRLTRLYLKEVVSQHEVPVSIISERDSRFTSCLWQSLQKALGTRLDMSIAYHP</sequence>
<keyword evidence="3" id="KW-0808">Transferase</keyword>
<dbReference type="InterPro" id="IPR012337">
    <property type="entry name" value="RNaseH-like_sf"/>
</dbReference>
<evidence type="ECO:0000313" key="3">
    <source>
        <dbReference type="EMBL" id="GEU45668.1"/>
    </source>
</evidence>
<dbReference type="Gene3D" id="1.10.340.70">
    <property type="match status" value="1"/>
</dbReference>
<comment type="caution">
    <text evidence="3">The sequence shown here is derived from an EMBL/GenBank/DDBJ whole genome shotgun (WGS) entry which is preliminary data.</text>
</comment>
<evidence type="ECO:0000256" key="1">
    <source>
        <dbReference type="SAM" id="MobiDB-lite"/>
    </source>
</evidence>
<dbReference type="PANTHER" id="PTHR35046:SF26">
    <property type="entry name" value="RNA-DIRECTED DNA POLYMERASE"/>
    <property type="match status" value="1"/>
</dbReference>
<accession>A0A6L2K8B4</accession>
<dbReference type="GO" id="GO:0003676">
    <property type="term" value="F:nucleic acid binding"/>
    <property type="evidence" value="ECO:0007669"/>
    <property type="project" value="InterPro"/>
</dbReference>
<keyword evidence="3" id="KW-0548">Nucleotidyltransferase</keyword>
<evidence type="ECO:0000259" key="2">
    <source>
        <dbReference type="Pfam" id="PF17921"/>
    </source>
</evidence>
<gene>
    <name evidence="3" type="ORF">Tci_017646</name>
</gene>
<feature type="region of interest" description="Disordered" evidence="1">
    <location>
        <begin position="166"/>
        <end position="205"/>
    </location>
</feature>
<feature type="region of interest" description="Disordered" evidence="1">
    <location>
        <begin position="271"/>
        <end position="299"/>
    </location>
</feature>
<dbReference type="PANTHER" id="PTHR35046">
    <property type="entry name" value="ZINC KNUCKLE (CCHC-TYPE) FAMILY PROTEIN"/>
    <property type="match status" value="1"/>
</dbReference>